<evidence type="ECO:0000256" key="3">
    <source>
        <dbReference type="ARBA" id="ARBA00022722"/>
    </source>
</evidence>
<keyword evidence="6" id="KW-0694">RNA-binding</keyword>
<dbReference type="PANTHER" id="PTHR34873:SF3">
    <property type="entry name" value="ADDICTION MODULE TOXIN, HICA FAMILY"/>
    <property type="match status" value="1"/>
</dbReference>
<organism evidence="8">
    <name type="scientific">Moorella thermoacetica Y72</name>
    <dbReference type="NCBI Taxonomy" id="1325331"/>
    <lineage>
        <taxon>Bacteria</taxon>
        <taxon>Bacillati</taxon>
        <taxon>Bacillota</taxon>
        <taxon>Clostridia</taxon>
        <taxon>Neomoorellales</taxon>
        <taxon>Neomoorellaceae</taxon>
        <taxon>Neomoorella</taxon>
    </lineage>
</organism>
<proteinExistence type="inferred from homology"/>
<evidence type="ECO:0000256" key="1">
    <source>
        <dbReference type="ARBA" id="ARBA00006620"/>
    </source>
</evidence>
<dbReference type="GO" id="GO:0003729">
    <property type="term" value="F:mRNA binding"/>
    <property type="evidence" value="ECO:0007669"/>
    <property type="project" value="InterPro"/>
</dbReference>
<dbReference type="Proteomes" id="UP000063718">
    <property type="component" value="Unassembled WGS sequence"/>
</dbReference>
<dbReference type="GO" id="GO:0004519">
    <property type="term" value="F:endonuclease activity"/>
    <property type="evidence" value="ECO:0007669"/>
    <property type="project" value="UniProtKB-KW"/>
</dbReference>
<keyword evidence="8" id="KW-0449">Lipoprotein</keyword>
<sequence length="78" mass="9156">MRRLAIISAEDMERILIHLGFERKRQVGSHVMFAHPDGRCTVVPFRKGEDLARGLIRKILRDVDISPEEYEKLRQEIL</sequence>
<dbReference type="Gene3D" id="3.30.920.30">
    <property type="entry name" value="Hypothetical protein"/>
    <property type="match status" value="1"/>
</dbReference>
<evidence type="ECO:0000256" key="4">
    <source>
        <dbReference type="ARBA" id="ARBA00022759"/>
    </source>
</evidence>
<protein>
    <submittedName>
        <fullName evidence="8">Predicted periplasmic or secreted lipoprotein</fullName>
    </submittedName>
</protein>
<dbReference type="InterPro" id="IPR012933">
    <property type="entry name" value="HicA_mRNA_interferase"/>
</dbReference>
<evidence type="ECO:0000256" key="2">
    <source>
        <dbReference type="ARBA" id="ARBA00022649"/>
    </source>
</evidence>
<keyword evidence="5" id="KW-0378">Hydrolase</keyword>
<comment type="similarity">
    <text evidence="1">Belongs to the HicA mRNA interferase family.</text>
</comment>
<keyword evidence="7" id="KW-0346">Stress response</keyword>
<dbReference type="Pfam" id="PF07927">
    <property type="entry name" value="HicA_toxin"/>
    <property type="match status" value="1"/>
</dbReference>
<accession>A0A0S6UFM3</accession>
<dbReference type="SUPFAM" id="SSF54786">
    <property type="entry name" value="YcfA/nrd intein domain"/>
    <property type="match status" value="1"/>
</dbReference>
<dbReference type="AlphaFoldDB" id="A0A0S6UFM3"/>
<dbReference type="GO" id="GO:0016787">
    <property type="term" value="F:hydrolase activity"/>
    <property type="evidence" value="ECO:0007669"/>
    <property type="project" value="UniProtKB-KW"/>
</dbReference>
<name>A0A0S6UFM3_NEOTH</name>
<dbReference type="InterPro" id="IPR038570">
    <property type="entry name" value="HicA_sf"/>
</dbReference>
<reference evidence="8" key="1">
    <citation type="journal article" date="2014" name="Gene">
        <title>Genome-guided analysis of transformation efficiency and carbon dioxide assimilation by Moorella thermoacetica Y72.</title>
        <authorList>
            <person name="Tsukahara K."/>
            <person name="Kita A."/>
            <person name="Nakashimada Y."/>
            <person name="Hoshino T."/>
            <person name="Murakami K."/>
        </authorList>
    </citation>
    <scope>NUCLEOTIDE SEQUENCE [LARGE SCALE GENOMIC DNA]</scope>
    <source>
        <strain evidence="8">Y72</strain>
    </source>
</reference>
<evidence type="ECO:0000256" key="7">
    <source>
        <dbReference type="ARBA" id="ARBA00023016"/>
    </source>
</evidence>
<dbReference type="PANTHER" id="PTHR34873">
    <property type="entry name" value="SSR1766 PROTEIN"/>
    <property type="match status" value="1"/>
</dbReference>
<dbReference type="RefSeq" id="WP_025773887.1">
    <property type="nucleotide sequence ID" value="NZ_DF238840.1"/>
</dbReference>
<dbReference type="EMBL" id="DF238840">
    <property type="protein sequence ID" value="GAF26176.1"/>
    <property type="molecule type" value="Genomic_DNA"/>
</dbReference>
<evidence type="ECO:0000256" key="5">
    <source>
        <dbReference type="ARBA" id="ARBA00022801"/>
    </source>
</evidence>
<keyword evidence="4" id="KW-0255">Endonuclease</keyword>
<keyword evidence="2" id="KW-1277">Toxin-antitoxin system</keyword>
<evidence type="ECO:0000313" key="8">
    <source>
        <dbReference type="EMBL" id="GAF26176.1"/>
    </source>
</evidence>
<gene>
    <name evidence="8" type="ORF">MTY_1515</name>
</gene>
<evidence type="ECO:0000256" key="6">
    <source>
        <dbReference type="ARBA" id="ARBA00022884"/>
    </source>
</evidence>
<keyword evidence="3" id="KW-0540">Nuclease</keyword>